<evidence type="ECO:0000313" key="2">
    <source>
        <dbReference type="Proteomes" id="UP000198362"/>
    </source>
</evidence>
<dbReference type="AlphaFoldDB" id="A0A239PFV5"/>
<protein>
    <submittedName>
        <fullName evidence="1">Uncharacterized protein</fullName>
    </submittedName>
</protein>
<proteinExistence type="predicted"/>
<name>A0A239PFV5_9ACTN</name>
<evidence type="ECO:0000313" key="1">
    <source>
        <dbReference type="EMBL" id="SNT65902.1"/>
    </source>
</evidence>
<organism evidence="1 2">
    <name type="scientific">Asanoa hainanensis</name>
    <dbReference type="NCBI Taxonomy" id="560556"/>
    <lineage>
        <taxon>Bacteria</taxon>
        <taxon>Bacillati</taxon>
        <taxon>Actinomycetota</taxon>
        <taxon>Actinomycetes</taxon>
        <taxon>Micromonosporales</taxon>
        <taxon>Micromonosporaceae</taxon>
        <taxon>Asanoa</taxon>
    </lineage>
</organism>
<keyword evidence="2" id="KW-1185">Reference proteome</keyword>
<gene>
    <name evidence="1" type="ORF">SAMN05421812_12848</name>
</gene>
<dbReference type="RefSeq" id="WP_089255567.1">
    <property type="nucleotide sequence ID" value="NZ_FZPH01000028.1"/>
</dbReference>
<accession>A0A239PFV5</accession>
<reference evidence="1 2" key="1">
    <citation type="submission" date="2017-06" db="EMBL/GenBank/DDBJ databases">
        <authorList>
            <person name="Kim H.J."/>
            <person name="Triplett B.A."/>
        </authorList>
    </citation>
    <scope>NUCLEOTIDE SEQUENCE [LARGE SCALE GENOMIC DNA]</scope>
    <source>
        <strain evidence="1 2">CGMCC 4.5593</strain>
    </source>
</reference>
<dbReference type="Proteomes" id="UP000198362">
    <property type="component" value="Unassembled WGS sequence"/>
</dbReference>
<dbReference type="EMBL" id="FZPH01000028">
    <property type="protein sequence ID" value="SNT65902.1"/>
    <property type="molecule type" value="Genomic_DNA"/>
</dbReference>
<sequence length="84" mass="8973">MRRHSDPGKLATLYAEVDPSAKEFFSKIAVALNCSLAEAVERVVQRLEPPGTDPEALPEWVQQEVARTQLPSGEGSAGGRLAAA</sequence>